<dbReference type="SUPFAM" id="SSF48366">
    <property type="entry name" value="Ras GEF"/>
    <property type="match status" value="1"/>
</dbReference>
<keyword evidence="5" id="KW-1185">Reference proteome</keyword>
<dbReference type="InterPro" id="IPR023578">
    <property type="entry name" value="Ras_GEF_dom_sf"/>
</dbReference>
<dbReference type="PROSITE" id="PS50009">
    <property type="entry name" value="RASGEF_CAT"/>
    <property type="match status" value="1"/>
</dbReference>
<reference evidence="4 5" key="1">
    <citation type="submission" date="2024-08" db="EMBL/GenBank/DDBJ databases">
        <title>Draft Genome Sequence of Legionella lytica strain DSB2004, Isolated From a Fire Sprinkler System.</title>
        <authorList>
            <person name="Everhart A.D."/>
            <person name="Kidane D.T."/>
            <person name="Farone A.L."/>
            <person name="Farone M.B."/>
        </authorList>
    </citation>
    <scope>NUCLEOTIDE SEQUENCE [LARGE SCALE GENOMIC DNA]</scope>
    <source>
        <strain evidence="4 5">DSB2004</strain>
    </source>
</reference>
<dbReference type="RefSeq" id="WP_400187936.1">
    <property type="nucleotide sequence ID" value="NZ_JBGORX010000004.1"/>
</dbReference>
<feature type="domain" description="Ras-GEF" evidence="3">
    <location>
        <begin position="510"/>
        <end position="739"/>
    </location>
</feature>
<dbReference type="InterPro" id="IPR008937">
    <property type="entry name" value="Ras-like_GEF"/>
</dbReference>
<protein>
    <submittedName>
        <fullName evidence="4">RasGEF domain-containing protein</fullName>
    </submittedName>
</protein>
<evidence type="ECO:0000256" key="2">
    <source>
        <dbReference type="SAM" id="MobiDB-lite"/>
    </source>
</evidence>
<dbReference type="PANTHER" id="PTHR23113">
    <property type="entry name" value="GUANINE NUCLEOTIDE EXCHANGE FACTOR"/>
    <property type="match status" value="1"/>
</dbReference>
<dbReference type="Gene3D" id="1.25.40.20">
    <property type="entry name" value="Ankyrin repeat-containing domain"/>
    <property type="match status" value="1"/>
</dbReference>
<dbReference type="InterPro" id="IPR036964">
    <property type="entry name" value="RASGEF_cat_dom_sf"/>
</dbReference>
<keyword evidence="1" id="KW-0344">Guanine-nucleotide releasing factor</keyword>
<dbReference type="InterPro" id="IPR002110">
    <property type="entry name" value="Ankyrin_rpt"/>
</dbReference>
<dbReference type="EMBL" id="JBGORX010000004">
    <property type="protein sequence ID" value="MFJ1269110.1"/>
    <property type="molecule type" value="Genomic_DNA"/>
</dbReference>
<proteinExistence type="predicted"/>
<dbReference type="Pfam" id="PF00617">
    <property type="entry name" value="RasGEF"/>
    <property type="match status" value="1"/>
</dbReference>
<evidence type="ECO:0000259" key="3">
    <source>
        <dbReference type="PROSITE" id="PS50009"/>
    </source>
</evidence>
<gene>
    <name evidence="4" type="ORF">ACD661_11115</name>
</gene>
<dbReference type="PANTHER" id="PTHR23113:SF363">
    <property type="entry name" value="PROTEIN SON OF SEVENLESS"/>
    <property type="match status" value="1"/>
</dbReference>
<dbReference type="Pfam" id="PF12796">
    <property type="entry name" value="Ank_2"/>
    <property type="match status" value="1"/>
</dbReference>
<dbReference type="InterPro" id="IPR001895">
    <property type="entry name" value="RASGEF_cat_dom"/>
</dbReference>
<evidence type="ECO:0000313" key="5">
    <source>
        <dbReference type="Proteomes" id="UP001615550"/>
    </source>
</evidence>
<accession>A0ABW8DC66</accession>
<dbReference type="SMART" id="SM00147">
    <property type="entry name" value="RasGEF"/>
    <property type="match status" value="1"/>
</dbReference>
<organism evidence="4 5">
    <name type="scientific">Legionella lytica</name>
    <dbReference type="NCBI Taxonomy" id="96232"/>
    <lineage>
        <taxon>Bacteria</taxon>
        <taxon>Pseudomonadati</taxon>
        <taxon>Pseudomonadota</taxon>
        <taxon>Gammaproteobacteria</taxon>
        <taxon>Legionellales</taxon>
        <taxon>Legionellaceae</taxon>
        <taxon>Legionella</taxon>
    </lineage>
</organism>
<feature type="region of interest" description="Disordered" evidence="2">
    <location>
        <begin position="758"/>
        <end position="781"/>
    </location>
</feature>
<dbReference type="InterPro" id="IPR036770">
    <property type="entry name" value="Ankyrin_rpt-contain_sf"/>
</dbReference>
<evidence type="ECO:0000256" key="1">
    <source>
        <dbReference type="ARBA" id="ARBA00022658"/>
    </source>
</evidence>
<dbReference type="Gene3D" id="1.10.840.10">
    <property type="entry name" value="Ras guanine-nucleotide exchange factors catalytic domain"/>
    <property type="match status" value="1"/>
</dbReference>
<name>A0ABW8DC66_9GAMM</name>
<dbReference type="SUPFAM" id="SSF48403">
    <property type="entry name" value="Ankyrin repeat"/>
    <property type="match status" value="1"/>
</dbReference>
<dbReference type="Proteomes" id="UP001615550">
    <property type="component" value="Unassembled WGS sequence"/>
</dbReference>
<comment type="caution">
    <text evidence="4">The sequence shown here is derived from an EMBL/GenBank/DDBJ whole genome shotgun (WGS) entry which is preliminary data.</text>
</comment>
<evidence type="ECO:0000313" key="4">
    <source>
        <dbReference type="EMBL" id="MFJ1269110.1"/>
    </source>
</evidence>
<sequence>MNEQTIKNLITSNENEKNIAKNLIKWFNQDSSLLDLRYLLDQNVFHFLIRKNKFQVLEKLLENEVWRSKATPCDRGGHTLLHYAAKCDASCLRVLELLMDYFPELLNQVDNAGNSPLHTAIFNKQSWAVRVLVKNPLVNRTLTNFKGESPMRLAAHDNGLNQALYCQELASIEQLDLRYRSPNSSTKEMLWKEFPLLSSASNPKLSSSRSRVANADIAEGHSEVSKEQLIFLVKDLVIAYKTNRNSKEAIQLQAQFNQFCMHHVLEIDFDQTDLDKKQVQMLLSKAMSFLHPAAHKHYSLVQHEFNCLLKLFAHLLINNQALAEIPPREELNLNTEKYQNKTIVQKLWLLTAGQEQPNSAREFDFSILSHRILGLLNVHSLIEILIGLRLIYLDCDLAQKSIANFLILQLLFYHATAQVYLPPQVGLQLRFLCNLNVNPRSELGEIGSEFNDYVEKAFQLSSMISSQPLLHNFYLIKQQVNHNNLVRTNDSFDELINQALALTPKKRVEHVELIAKELRTLTMAFYQRVSLNEFREECWLKEKRQQNASCITELTEQFNKLSVYFSDKILSQSAENLHNALLFFVELTQHLCPLDSEHYPDLNHLMMLSSVFNNMGVSRLTNTFHTLPSIERSIIDEVNRVVSNQKNFKFMRDIYNAYRTTLPFLGYILTEITFANAGNDNELIRAEMVGAVLKKLVEIKVQINFEQVSYGTTLPVFLAQYTPPDEEVLYQASLKLQAPKEEKSPRASSGGSLRNTLFHIKKGNGSCDDTEVNSIPKPNHG</sequence>